<feature type="region of interest" description="Disordered" evidence="2">
    <location>
        <begin position="282"/>
        <end position="352"/>
    </location>
</feature>
<dbReference type="AlphaFoldDB" id="A0A8H5G0Y5"/>
<feature type="compositionally biased region" description="Polar residues" evidence="2">
    <location>
        <begin position="506"/>
        <end position="520"/>
    </location>
</feature>
<reference evidence="3 4" key="1">
    <citation type="journal article" date="2020" name="ISME J.">
        <title>Uncovering the hidden diversity of litter-decomposition mechanisms in mushroom-forming fungi.</title>
        <authorList>
            <person name="Floudas D."/>
            <person name="Bentzer J."/>
            <person name="Ahren D."/>
            <person name="Johansson T."/>
            <person name="Persson P."/>
            <person name="Tunlid A."/>
        </authorList>
    </citation>
    <scope>NUCLEOTIDE SEQUENCE [LARGE SCALE GENOMIC DNA]</scope>
    <source>
        <strain evidence="3 4">CBS 146.42</strain>
    </source>
</reference>
<gene>
    <name evidence="3" type="ORF">D9756_003882</name>
</gene>
<dbReference type="Proteomes" id="UP000559027">
    <property type="component" value="Unassembled WGS sequence"/>
</dbReference>
<evidence type="ECO:0000256" key="2">
    <source>
        <dbReference type="SAM" id="MobiDB-lite"/>
    </source>
</evidence>
<accession>A0A8H5G0Y5</accession>
<comment type="caution">
    <text evidence="3">The sequence shown here is derived from an EMBL/GenBank/DDBJ whole genome shotgun (WGS) entry which is preliminary data.</text>
</comment>
<proteinExistence type="predicted"/>
<feature type="region of interest" description="Disordered" evidence="2">
    <location>
        <begin position="50"/>
        <end position="73"/>
    </location>
</feature>
<sequence length="557" mass="60106">MPTLPSKQELKSMMYRDLQKICKDWGVRANLKSDEMIDLLLEAQSRNTLAHTPIPIPQPPVRPKSVSTRRLTSRAGTARLSSVIIHDVLEEGGTTQQNDTSVAGRPNIDASVPSPPTIPTRTKKAKELQKRLGVGKPIAAGGTGARAVTRSTTVPRERLKSNQSIQQLEATIQEEPEPFSDADMQQIAAPSTSQSSQCQIDASQAKAEKTTPVPNFERLLSEVVKPLQDQIETLRAEVKRLQALESEVQTLGVIVKQASSRRTNDEAREWEITFGTRKRSLYSVEPSTPPTTSNVQLPTGTRTLMPSPHITGATSALLGKRQRESPVSESSVAQGEDHQGIPHGTLRSAEKRPKLLGEGMIDKGKEVAREEMGRNGFVNTLPRAASLIVHGRSKSSTNVPENQNPFNFSLLPEPSTPGPTLFSPAFPYPEPPQSPTPAGTNLAGSLSSNNDRLDVFKTFGLPPPDRARRISSGSSLSAVDPAALSHPPGKQRQPSSDESRPGFALTPSTFAGSNPSSEVPSTGVKKTMYGTELEGDTRFGDFGVEGVALGFWTGGRF</sequence>
<evidence type="ECO:0000313" key="3">
    <source>
        <dbReference type="EMBL" id="KAF5356310.1"/>
    </source>
</evidence>
<dbReference type="OrthoDB" id="3258416at2759"/>
<name>A0A8H5G0Y5_9AGAR</name>
<organism evidence="3 4">
    <name type="scientific">Leucocoprinus leucothites</name>
    <dbReference type="NCBI Taxonomy" id="201217"/>
    <lineage>
        <taxon>Eukaryota</taxon>
        <taxon>Fungi</taxon>
        <taxon>Dikarya</taxon>
        <taxon>Basidiomycota</taxon>
        <taxon>Agaricomycotina</taxon>
        <taxon>Agaricomycetes</taxon>
        <taxon>Agaricomycetidae</taxon>
        <taxon>Agaricales</taxon>
        <taxon>Agaricineae</taxon>
        <taxon>Agaricaceae</taxon>
        <taxon>Leucocoprinus</taxon>
    </lineage>
</organism>
<feature type="compositionally biased region" description="Polar residues" evidence="2">
    <location>
        <begin position="436"/>
        <end position="450"/>
    </location>
</feature>
<protein>
    <submittedName>
        <fullName evidence="3">Uncharacterized protein</fullName>
    </submittedName>
</protein>
<feature type="compositionally biased region" description="Low complexity" evidence="2">
    <location>
        <begin position="145"/>
        <end position="154"/>
    </location>
</feature>
<feature type="region of interest" description="Disordered" evidence="2">
    <location>
        <begin position="412"/>
        <end position="523"/>
    </location>
</feature>
<keyword evidence="4" id="KW-1185">Reference proteome</keyword>
<keyword evidence="1" id="KW-0175">Coiled coil</keyword>
<evidence type="ECO:0000256" key="1">
    <source>
        <dbReference type="SAM" id="Coils"/>
    </source>
</evidence>
<evidence type="ECO:0000313" key="4">
    <source>
        <dbReference type="Proteomes" id="UP000559027"/>
    </source>
</evidence>
<dbReference type="EMBL" id="JAACJO010000007">
    <property type="protein sequence ID" value="KAF5356310.1"/>
    <property type="molecule type" value="Genomic_DNA"/>
</dbReference>
<feature type="compositionally biased region" description="Polar residues" evidence="2">
    <location>
        <begin position="290"/>
        <end position="304"/>
    </location>
</feature>
<feature type="region of interest" description="Disordered" evidence="2">
    <location>
        <begin position="89"/>
        <end position="122"/>
    </location>
</feature>
<feature type="region of interest" description="Disordered" evidence="2">
    <location>
        <begin position="136"/>
        <end position="164"/>
    </location>
</feature>
<feature type="coiled-coil region" evidence="1">
    <location>
        <begin position="224"/>
        <end position="251"/>
    </location>
</feature>
<feature type="compositionally biased region" description="Pro residues" evidence="2">
    <location>
        <begin position="426"/>
        <end position="435"/>
    </location>
</feature>